<reference evidence="1 2" key="1">
    <citation type="submission" date="2021-01" db="EMBL/GenBank/DDBJ databases">
        <title>Whole genome shotgun sequence of Planobispora siamensis NBRC 107568.</title>
        <authorList>
            <person name="Komaki H."/>
            <person name="Tamura T."/>
        </authorList>
    </citation>
    <scope>NUCLEOTIDE SEQUENCE [LARGE SCALE GENOMIC DNA]</scope>
    <source>
        <strain evidence="1 2">NBRC 107568</strain>
    </source>
</reference>
<organism evidence="1 2">
    <name type="scientific">Planobispora siamensis</name>
    <dbReference type="NCBI Taxonomy" id="936338"/>
    <lineage>
        <taxon>Bacteria</taxon>
        <taxon>Bacillati</taxon>
        <taxon>Actinomycetota</taxon>
        <taxon>Actinomycetes</taxon>
        <taxon>Streptosporangiales</taxon>
        <taxon>Streptosporangiaceae</taxon>
        <taxon>Planobispora</taxon>
    </lineage>
</organism>
<proteinExistence type="predicted"/>
<dbReference type="Proteomes" id="UP000619788">
    <property type="component" value="Unassembled WGS sequence"/>
</dbReference>
<dbReference type="EMBL" id="BOOJ01000032">
    <property type="protein sequence ID" value="GIH93279.1"/>
    <property type="molecule type" value="Genomic_DNA"/>
</dbReference>
<gene>
    <name evidence="1" type="ORF">Psi01_39090</name>
</gene>
<dbReference type="AlphaFoldDB" id="A0A8J3SJC8"/>
<sequence>MPRDEDCLGGRSGAGVLSQRSATLTHDGNDRCDGEWDVGFVGEVWRLLRGEETVGEITIVDTDFPWLIGEFTPGPAFAATRHLFDRDLESMDREDWDGWEEAYREIRRTLTLVSPSGPVAEFLLHIEEGEAWFRWSAEPFEET</sequence>
<comment type="caution">
    <text evidence="1">The sequence shown here is derived from an EMBL/GenBank/DDBJ whole genome shotgun (WGS) entry which is preliminary data.</text>
</comment>
<name>A0A8J3SJC8_9ACTN</name>
<evidence type="ECO:0000313" key="2">
    <source>
        <dbReference type="Proteomes" id="UP000619788"/>
    </source>
</evidence>
<evidence type="ECO:0000313" key="1">
    <source>
        <dbReference type="EMBL" id="GIH93279.1"/>
    </source>
</evidence>
<accession>A0A8J3SJC8</accession>
<protein>
    <submittedName>
        <fullName evidence="1">Uncharacterized protein</fullName>
    </submittedName>
</protein>
<keyword evidence="2" id="KW-1185">Reference proteome</keyword>